<evidence type="ECO:0000313" key="2">
    <source>
        <dbReference type="Proteomes" id="UP000031443"/>
    </source>
</evidence>
<dbReference type="EMBL" id="KB553237">
    <property type="protein sequence ID" value="EMP29894.1"/>
    <property type="molecule type" value="Genomic_DNA"/>
</dbReference>
<keyword evidence="2" id="KW-1185">Reference proteome</keyword>
<evidence type="ECO:0000313" key="1">
    <source>
        <dbReference type="EMBL" id="EMP29894.1"/>
    </source>
</evidence>
<dbReference type="AlphaFoldDB" id="M7AYT8"/>
<accession>M7AYT8</accession>
<sequence>MPNTDCSGHNCVLHCPGFTEIRRPSYPFKTPHIFEMPFPRYLPWQAHLAALHCCAQLFSGPCRQHAPDMLQLGVVGRYWISWACGEKRLCRQHYGPAIDMWTSTSRLQGGMQEKRYNRDHQHCHMKVKEPYQACGRPGRQTIDPVQSCSLDALTKSCVPYLVETSPPPCTPPWIPGSQALGMNSENVEEEDGRMQSGSSYATRKDLFETPLPSQQSQAQESAMQRKELQDTFPGQSAITSAGTTAIHRLAAYGPGRLRTPAAAVLCVFATIMSEKTAKITTTRGKRCQCSGPLPYTQSFMQLRNFLLITLPPEGHTDHAWCSAAVAALKGLLYTPMEHLSQERRRKKMTWDDMFSEILQASAATDHEQRAWRVNIANSLEKEREDRSKTQESPQE</sequence>
<organism evidence="1 2">
    <name type="scientific">Chelonia mydas</name>
    <name type="common">Green sea-turtle</name>
    <name type="synonym">Chelonia agassizi</name>
    <dbReference type="NCBI Taxonomy" id="8469"/>
    <lineage>
        <taxon>Eukaryota</taxon>
        <taxon>Metazoa</taxon>
        <taxon>Chordata</taxon>
        <taxon>Craniata</taxon>
        <taxon>Vertebrata</taxon>
        <taxon>Euteleostomi</taxon>
        <taxon>Archelosauria</taxon>
        <taxon>Testudinata</taxon>
        <taxon>Testudines</taxon>
        <taxon>Cryptodira</taxon>
        <taxon>Durocryptodira</taxon>
        <taxon>Americhelydia</taxon>
        <taxon>Chelonioidea</taxon>
        <taxon>Cheloniidae</taxon>
        <taxon>Chelonia</taxon>
    </lineage>
</organism>
<dbReference type="Proteomes" id="UP000031443">
    <property type="component" value="Unassembled WGS sequence"/>
</dbReference>
<proteinExistence type="predicted"/>
<reference evidence="2" key="1">
    <citation type="journal article" date="2013" name="Nat. Genet.">
        <title>The draft genomes of soft-shell turtle and green sea turtle yield insights into the development and evolution of the turtle-specific body plan.</title>
        <authorList>
            <person name="Wang Z."/>
            <person name="Pascual-Anaya J."/>
            <person name="Zadissa A."/>
            <person name="Li W."/>
            <person name="Niimura Y."/>
            <person name="Huang Z."/>
            <person name="Li C."/>
            <person name="White S."/>
            <person name="Xiong Z."/>
            <person name="Fang D."/>
            <person name="Wang B."/>
            <person name="Ming Y."/>
            <person name="Chen Y."/>
            <person name="Zheng Y."/>
            <person name="Kuraku S."/>
            <person name="Pignatelli M."/>
            <person name="Herrero J."/>
            <person name="Beal K."/>
            <person name="Nozawa M."/>
            <person name="Li Q."/>
            <person name="Wang J."/>
            <person name="Zhang H."/>
            <person name="Yu L."/>
            <person name="Shigenobu S."/>
            <person name="Wang J."/>
            <person name="Liu J."/>
            <person name="Flicek P."/>
            <person name="Searle S."/>
            <person name="Wang J."/>
            <person name="Kuratani S."/>
            <person name="Yin Y."/>
            <person name="Aken B."/>
            <person name="Zhang G."/>
            <person name="Irie N."/>
        </authorList>
    </citation>
    <scope>NUCLEOTIDE SEQUENCE [LARGE SCALE GENOMIC DNA]</scope>
</reference>
<gene>
    <name evidence="1" type="ORF">UY3_12994</name>
</gene>
<protein>
    <submittedName>
        <fullName evidence="1">Uncharacterized protein</fullName>
    </submittedName>
</protein>
<name>M7AYT8_CHEMY</name>